<dbReference type="CDD" id="cd01109">
    <property type="entry name" value="HTH_YyaN"/>
    <property type="match status" value="1"/>
</dbReference>
<dbReference type="InterPro" id="IPR000551">
    <property type="entry name" value="MerR-type_HTH_dom"/>
</dbReference>
<comment type="caution">
    <text evidence="4">The sequence shown here is derived from an EMBL/GenBank/DDBJ whole genome shotgun (WGS) entry which is preliminary data.</text>
</comment>
<dbReference type="GO" id="GO:0003700">
    <property type="term" value="F:DNA-binding transcription factor activity"/>
    <property type="evidence" value="ECO:0007669"/>
    <property type="project" value="InterPro"/>
</dbReference>
<dbReference type="STRING" id="1423747.FC69_GL001847"/>
<dbReference type="PROSITE" id="PS50937">
    <property type="entry name" value="HTH_MERR_2"/>
    <property type="match status" value="1"/>
</dbReference>
<sequence>MTVMNIKQAAATFNLTADTLRYYERVGIIPPIPRNKSGYRDYQTKDLNWVYLVTRLRAAGLSIESLIEFATLSQLRGQQPVEAAQKQVLKDQLAELEIKLAEMQEVKNLLTYKIETYDEHIAQFESGELTAENQEALWQKNFKQQEQYNEKNSIK</sequence>
<accession>A0A0R1RQS9</accession>
<dbReference type="Pfam" id="PF13411">
    <property type="entry name" value="MerR_1"/>
    <property type="match status" value="1"/>
</dbReference>
<dbReference type="Proteomes" id="UP000051264">
    <property type="component" value="Unassembled WGS sequence"/>
</dbReference>
<dbReference type="Gene3D" id="1.10.1660.10">
    <property type="match status" value="1"/>
</dbReference>
<dbReference type="SUPFAM" id="SSF46955">
    <property type="entry name" value="Putative DNA-binding domain"/>
    <property type="match status" value="1"/>
</dbReference>
<feature type="domain" description="HTH merR-type" evidence="3">
    <location>
        <begin position="1"/>
        <end position="72"/>
    </location>
</feature>
<evidence type="ECO:0000256" key="2">
    <source>
        <dbReference type="SAM" id="Coils"/>
    </source>
</evidence>
<gene>
    <name evidence="4" type="ORF">FC69_GL001847</name>
</gene>
<dbReference type="SMART" id="SM00422">
    <property type="entry name" value="HTH_MERR"/>
    <property type="match status" value="1"/>
</dbReference>
<feature type="coiled-coil region" evidence="2">
    <location>
        <begin position="86"/>
        <end position="113"/>
    </location>
</feature>
<evidence type="ECO:0000313" key="4">
    <source>
        <dbReference type="EMBL" id="KRL59089.1"/>
    </source>
</evidence>
<name>A0A0R1RQS9_9LACO</name>
<proteinExistence type="predicted"/>
<dbReference type="GO" id="GO:0003677">
    <property type="term" value="F:DNA binding"/>
    <property type="evidence" value="ECO:0007669"/>
    <property type="project" value="UniProtKB-KW"/>
</dbReference>
<evidence type="ECO:0000259" key="3">
    <source>
        <dbReference type="PROSITE" id="PS50937"/>
    </source>
</evidence>
<reference evidence="4 5" key="1">
    <citation type="journal article" date="2015" name="Genome Announc.">
        <title>Expanding the biotechnology potential of lactobacilli through comparative genomics of 213 strains and associated genera.</title>
        <authorList>
            <person name="Sun Z."/>
            <person name="Harris H.M."/>
            <person name="McCann A."/>
            <person name="Guo C."/>
            <person name="Argimon S."/>
            <person name="Zhang W."/>
            <person name="Yang X."/>
            <person name="Jeffery I.B."/>
            <person name="Cooney J.C."/>
            <person name="Kagawa T.F."/>
            <person name="Liu W."/>
            <person name="Song Y."/>
            <person name="Salvetti E."/>
            <person name="Wrobel A."/>
            <person name="Rasinkangas P."/>
            <person name="Parkhill J."/>
            <person name="Rea M.C."/>
            <person name="O'Sullivan O."/>
            <person name="Ritari J."/>
            <person name="Douillard F.P."/>
            <person name="Paul Ross R."/>
            <person name="Yang R."/>
            <person name="Briner A.E."/>
            <person name="Felis G.E."/>
            <person name="de Vos W.M."/>
            <person name="Barrangou R."/>
            <person name="Klaenhammer T.R."/>
            <person name="Caufield P.W."/>
            <person name="Cui Y."/>
            <person name="Zhang H."/>
            <person name="O'Toole P.W."/>
        </authorList>
    </citation>
    <scope>NUCLEOTIDE SEQUENCE [LARGE SCALE GENOMIC DNA]</scope>
    <source>
        <strain evidence="4 5">DSM 14340</strain>
    </source>
</reference>
<keyword evidence="1" id="KW-0238">DNA-binding</keyword>
<keyword evidence="2" id="KW-0175">Coiled coil</keyword>
<dbReference type="EMBL" id="AZEX01000055">
    <property type="protein sequence ID" value="KRL59089.1"/>
    <property type="molecule type" value="Genomic_DNA"/>
</dbReference>
<dbReference type="PANTHER" id="PTHR30204">
    <property type="entry name" value="REDOX-CYCLING DRUG-SENSING TRANSCRIPTIONAL ACTIVATOR SOXR"/>
    <property type="match status" value="1"/>
</dbReference>
<dbReference type="AlphaFoldDB" id="A0A0R1RQS9"/>
<evidence type="ECO:0000313" key="5">
    <source>
        <dbReference type="Proteomes" id="UP000051264"/>
    </source>
</evidence>
<organism evidence="4 5">
    <name type="scientific">Latilactobacillus fuchuensis DSM 14340 = JCM 11249</name>
    <dbReference type="NCBI Taxonomy" id="1423747"/>
    <lineage>
        <taxon>Bacteria</taxon>
        <taxon>Bacillati</taxon>
        <taxon>Bacillota</taxon>
        <taxon>Bacilli</taxon>
        <taxon>Lactobacillales</taxon>
        <taxon>Lactobacillaceae</taxon>
        <taxon>Latilactobacillus</taxon>
    </lineage>
</organism>
<evidence type="ECO:0000256" key="1">
    <source>
        <dbReference type="ARBA" id="ARBA00023125"/>
    </source>
</evidence>
<dbReference type="InterPro" id="IPR047057">
    <property type="entry name" value="MerR_fam"/>
</dbReference>
<dbReference type="PATRIC" id="fig|1423747.3.peg.1876"/>
<protein>
    <recommendedName>
        <fullName evidence="3">HTH merR-type domain-containing protein</fullName>
    </recommendedName>
</protein>
<dbReference type="PANTHER" id="PTHR30204:SF98">
    <property type="entry name" value="HTH-TYPE TRANSCRIPTIONAL REGULATOR ADHR"/>
    <property type="match status" value="1"/>
</dbReference>
<dbReference type="eggNOG" id="COG0789">
    <property type="taxonomic scope" value="Bacteria"/>
</dbReference>
<dbReference type="InterPro" id="IPR009061">
    <property type="entry name" value="DNA-bd_dom_put_sf"/>
</dbReference>